<dbReference type="OrthoDB" id="9768177at2"/>
<dbReference type="EMBL" id="LT629740">
    <property type="protein sequence ID" value="SDT25286.1"/>
    <property type="molecule type" value="Genomic_DNA"/>
</dbReference>
<dbReference type="InterPro" id="IPR008969">
    <property type="entry name" value="CarboxyPept-like_regulatory"/>
</dbReference>
<name>A0A1H1YWF6_MUCMA</name>
<dbReference type="InterPro" id="IPR039426">
    <property type="entry name" value="TonB-dep_rcpt-like"/>
</dbReference>
<evidence type="ECO:0000256" key="4">
    <source>
        <dbReference type="ARBA" id="ARBA00022692"/>
    </source>
</evidence>
<dbReference type="SUPFAM" id="SSF56935">
    <property type="entry name" value="Porins"/>
    <property type="match status" value="1"/>
</dbReference>
<evidence type="ECO:0000259" key="10">
    <source>
        <dbReference type="Pfam" id="PF07715"/>
    </source>
</evidence>
<evidence type="ECO:0000256" key="8">
    <source>
        <dbReference type="PROSITE-ProRule" id="PRU01360"/>
    </source>
</evidence>
<comment type="similarity">
    <text evidence="8">Belongs to the TonB-dependent receptor family.</text>
</comment>
<dbReference type="PROSITE" id="PS52016">
    <property type="entry name" value="TONB_DEPENDENT_REC_3"/>
    <property type="match status" value="1"/>
</dbReference>
<evidence type="ECO:0000256" key="2">
    <source>
        <dbReference type="ARBA" id="ARBA00022448"/>
    </source>
</evidence>
<proteinExistence type="inferred from homology"/>
<keyword evidence="5 9" id="KW-0732">Signal</keyword>
<evidence type="ECO:0000256" key="5">
    <source>
        <dbReference type="ARBA" id="ARBA00022729"/>
    </source>
</evidence>
<keyword evidence="6 8" id="KW-0472">Membrane</keyword>
<evidence type="ECO:0000256" key="6">
    <source>
        <dbReference type="ARBA" id="ARBA00023136"/>
    </source>
</evidence>
<keyword evidence="3 8" id="KW-1134">Transmembrane beta strand</keyword>
<protein>
    <submittedName>
        <fullName evidence="11">TonB-linked outer membrane protein, SusC/RagA family</fullName>
    </submittedName>
</protein>
<accession>A0A1H1YWF6</accession>
<feature type="signal peptide" evidence="9">
    <location>
        <begin position="1"/>
        <end position="24"/>
    </location>
</feature>
<dbReference type="Gene3D" id="2.60.40.1120">
    <property type="entry name" value="Carboxypeptidase-like, regulatory domain"/>
    <property type="match status" value="1"/>
</dbReference>
<dbReference type="SUPFAM" id="SSF49464">
    <property type="entry name" value="Carboxypeptidase regulatory domain-like"/>
    <property type="match status" value="1"/>
</dbReference>
<keyword evidence="4 8" id="KW-0812">Transmembrane</keyword>
<reference evidence="11 12" key="1">
    <citation type="submission" date="2016-10" db="EMBL/GenBank/DDBJ databases">
        <authorList>
            <person name="de Groot N.N."/>
        </authorList>
    </citation>
    <scope>NUCLEOTIDE SEQUENCE [LARGE SCALE GENOMIC DNA]</scope>
    <source>
        <strain evidence="11 12">MP1X4</strain>
    </source>
</reference>
<dbReference type="InterPro" id="IPR023996">
    <property type="entry name" value="TonB-dep_OMP_SusC/RagA"/>
</dbReference>
<evidence type="ECO:0000256" key="9">
    <source>
        <dbReference type="SAM" id="SignalP"/>
    </source>
</evidence>
<dbReference type="STRING" id="652787.SAMN05216490_2861"/>
<gene>
    <name evidence="11" type="ORF">SAMN05216490_2861</name>
</gene>
<keyword evidence="7 8" id="KW-0998">Cell outer membrane</keyword>
<dbReference type="InterPro" id="IPR012910">
    <property type="entry name" value="Plug_dom"/>
</dbReference>
<dbReference type="AlphaFoldDB" id="A0A1H1YWF6"/>
<dbReference type="Pfam" id="PF07715">
    <property type="entry name" value="Plug"/>
    <property type="match status" value="1"/>
</dbReference>
<evidence type="ECO:0000256" key="7">
    <source>
        <dbReference type="ARBA" id="ARBA00023237"/>
    </source>
</evidence>
<feature type="chain" id="PRO_5009267081" evidence="9">
    <location>
        <begin position="25"/>
        <end position="1058"/>
    </location>
</feature>
<dbReference type="InterPro" id="IPR037066">
    <property type="entry name" value="Plug_dom_sf"/>
</dbReference>
<dbReference type="InterPro" id="IPR036942">
    <property type="entry name" value="Beta-barrel_TonB_sf"/>
</dbReference>
<dbReference type="NCBIfam" id="TIGR04056">
    <property type="entry name" value="OMP_RagA_SusC"/>
    <property type="match status" value="1"/>
</dbReference>
<evidence type="ECO:0000313" key="11">
    <source>
        <dbReference type="EMBL" id="SDT25286.1"/>
    </source>
</evidence>
<organism evidence="11 12">
    <name type="scientific">Mucilaginibacter mallensis</name>
    <dbReference type="NCBI Taxonomy" id="652787"/>
    <lineage>
        <taxon>Bacteria</taxon>
        <taxon>Pseudomonadati</taxon>
        <taxon>Bacteroidota</taxon>
        <taxon>Sphingobacteriia</taxon>
        <taxon>Sphingobacteriales</taxon>
        <taxon>Sphingobacteriaceae</taxon>
        <taxon>Mucilaginibacter</taxon>
    </lineage>
</organism>
<dbReference type="Pfam" id="PF13715">
    <property type="entry name" value="CarbopepD_reg_2"/>
    <property type="match status" value="1"/>
</dbReference>
<dbReference type="Proteomes" id="UP000199679">
    <property type="component" value="Chromosome I"/>
</dbReference>
<dbReference type="GO" id="GO:0015344">
    <property type="term" value="F:siderophore uptake transmembrane transporter activity"/>
    <property type="evidence" value="ECO:0007669"/>
    <property type="project" value="TreeGrafter"/>
</dbReference>
<keyword evidence="12" id="KW-1185">Reference proteome</keyword>
<keyword evidence="2 8" id="KW-0813">Transport</keyword>
<dbReference type="PANTHER" id="PTHR30069">
    <property type="entry name" value="TONB-DEPENDENT OUTER MEMBRANE RECEPTOR"/>
    <property type="match status" value="1"/>
</dbReference>
<dbReference type="GO" id="GO:0009279">
    <property type="term" value="C:cell outer membrane"/>
    <property type="evidence" value="ECO:0007669"/>
    <property type="project" value="UniProtKB-SubCell"/>
</dbReference>
<dbReference type="InterPro" id="IPR023997">
    <property type="entry name" value="TonB-dep_OMP_SusC/RagA_CS"/>
</dbReference>
<dbReference type="Gene3D" id="2.40.170.20">
    <property type="entry name" value="TonB-dependent receptor, beta-barrel domain"/>
    <property type="match status" value="1"/>
</dbReference>
<evidence type="ECO:0000256" key="3">
    <source>
        <dbReference type="ARBA" id="ARBA00022452"/>
    </source>
</evidence>
<evidence type="ECO:0000256" key="1">
    <source>
        <dbReference type="ARBA" id="ARBA00004571"/>
    </source>
</evidence>
<evidence type="ECO:0000313" key="12">
    <source>
        <dbReference type="Proteomes" id="UP000199679"/>
    </source>
</evidence>
<dbReference type="GO" id="GO:0044718">
    <property type="term" value="P:siderophore transmembrane transport"/>
    <property type="evidence" value="ECO:0007669"/>
    <property type="project" value="TreeGrafter"/>
</dbReference>
<dbReference type="RefSeq" id="WP_091373993.1">
    <property type="nucleotide sequence ID" value="NZ_LT629740.1"/>
</dbReference>
<comment type="subcellular location">
    <subcellularLocation>
        <location evidence="1 8">Cell outer membrane</location>
        <topology evidence="1 8">Multi-pass membrane protein</topology>
    </subcellularLocation>
</comment>
<sequence>MKQTLRLLFSLVILWLCCTVPQLAAAQDRTLKGTVKDAQGNPVIGASILIKGTNEGVSTAVDGSFTLKVNGTDAVLQVSSAGYDKKLVAVKGASNIAIVLDQSKNELKEVVVVGYGTQKKSEVTGAISSIKNKEFKDQPVSNLAASIEGKLSGVNVTQPSGTPGAGLLVSIRGAQNPLYVIDGVPMESESNSSLGTAYNLTGQSTGSGQNISSISDINPDDIESIEILKDASKAIYGSRAANGVVLVTTKRGKAGETVLDFNMSYGVQSVAKEIPFLNSQQFYDLTEKAISEDIWVYHNDIATNNPNPHFSLSDMISAGIVDANGNAIANPAAPYYNLASGINTNWENAIFRNAPVVDYELSARGGTDKTKFFIGGSYYDQDGIIINNYYKRYNLRANIDDQATKNLTFGMNMSASYSDDKRSFNDNTYTGIVTNALGASPLMPVYSSPGVYADFTQYQAYWLSDNPVKSANEINAHTYTDRFISSLFAEYKIAKGFKFKTTWSIDYNDVNDNQFFSALTVDAQAVDGKLLLGESRTLTWLNENLLTYQNSFGKNNITLLAGYSQQQSKIQLSQSGGEGFPQTGDVQNINNAATPLVFIVPYPLVYDALRSFISRANYDYAGKYLFSFIMRADGSSKFAPGHQWGYFPSASAGWNLSDENFLQDNKVVNSLKLRVSYGLSGDQDNVPSYQDYAYWGAAKYNGDAGFVPYNILGPQPVTWQTNKTFNIGTDFDLFNHFINGSIEYFVSDETKLLNQQQIPGTTGFQWAYANSGKIQDQGLEIQLNTNNIKTTDFTWTSSFNISFLKNTIKSLAVDNQYISAYNDQSPTNILKVGQPVGTFLGVRFAGVNPANGDALYYAADGTKERADQVNFTRDATVIGNARPKFFGGFNNSFKYKKFDMLITTQFSYGNKVFNLIRTTYESLGWSSASTPSGAYLGGVYANNDTRVLNAWSHPGQITDIPRPSFLTQNYFPNSSEFLEDGSFLKIRTVNIGYTFSKPKYFSSIRIYAQAQNLLTVTKYIGFDPEVSSTGGGNAETAGIDYAAYPPARTFSLGVDVKF</sequence>
<dbReference type="PANTHER" id="PTHR30069:SF29">
    <property type="entry name" value="HEMOGLOBIN AND HEMOGLOBIN-HAPTOGLOBIN-BINDING PROTEIN 1-RELATED"/>
    <property type="match status" value="1"/>
</dbReference>
<dbReference type="Gene3D" id="2.170.130.10">
    <property type="entry name" value="TonB-dependent receptor, plug domain"/>
    <property type="match status" value="1"/>
</dbReference>
<feature type="domain" description="TonB-dependent receptor plug" evidence="10">
    <location>
        <begin position="120"/>
        <end position="244"/>
    </location>
</feature>
<dbReference type="NCBIfam" id="TIGR04057">
    <property type="entry name" value="SusC_RagA_signa"/>
    <property type="match status" value="1"/>
</dbReference>